<organism evidence="4 5">
    <name type="scientific">Photorhabdus bodei</name>
    <dbReference type="NCBI Taxonomy" id="2029681"/>
    <lineage>
        <taxon>Bacteria</taxon>
        <taxon>Pseudomonadati</taxon>
        <taxon>Pseudomonadota</taxon>
        <taxon>Gammaproteobacteria</taxon>
        <taxon>Enterobacterales</taxon>
        <taxon>Morganellaceae</taxon>
        <taxon>Photorhabdus</taxon>
    </lineage>
</organism>
<sequence>MMIKIDADKSGGIIRIVDIIRQTSAAGVRLFVEHGKLGFKVMSGCVFTPELKNLVIANKAEIIAFLVPNDAIKLVSLGADRTPLFLVPGAAAPVSSFIDLAREIKNDFCLKVFDATSLFLEGKTVTVKTLAERYAVLLLQTYPQAHYRLMGDCVGACVAFEVALLLENEGKTVDLITLDSFLTAYEQQPYTREEIDEVTAKLAQGIEDDALESFIEVYKRNSMMVCNYVPSARLKGKMTFIYCETSIQLRAEKEKIIASLQDYVTQPIICGMVSGDHYSVLKPGDVESLAEAILRQRYRPEPSFKKSNLTYQELLDIVQYRADIYRPVNDINHCHRVRISQVGCWFIEIADGRVHIDFNADDAMYEQYDFYSEIEISADLLMACVTSEEPAIAIAKAILDHKIQVQQGEELYHLLWIIFGITKPDEIFNWIDQQDSQDQYLGVQTDGIAFDDKCHINSYDGTYFMPAHYSVIHKALISLPIEYSDFEFVDLGCGKGRAIICASNYNFSKITGVEIVESLALIAQKNINVINKKNHIEIIQTEVNNYQFNENNVVIYNFDRFFDDQLKQLLGRLKTDIYDKGYKVFILQINGDNAIYQHCLWLTPKKIAQGFMGGWNITLWQSEGC</sequence>
<evidence type="ECO:0000259" key="1">
    <source>
        <dbReference type="Pfam" id="PF00975"/>
    </source>
</evidence>
<evidence type="ECO:0000313" key="4">
    <source>
        <dbReference type="EMBL" id="RAX13770.1"/>
    </source>
</evidence>
<dbReference type="GeneID" id="88805218"/>
<evidence type="ECO:0000313" key="6">
    <source>
        <dbReference type="Proteomes" id="UP000466619"/>
    </source>
</evidence>
<reference evidence="4 5" key="2">
    <citation type="journal article" date="2018" name="Int. J. Syst. Evol. Microbiol.">
        <title>Whole-genome-based revisit of Photorhabdus phylogeny: proposal for the elevation of most Photorhabdus subspecies to the species level and description of one novel species Photorhabdus bodei sp. nov., and one novel subspecies Photorhabdus laumondii subsp. clarkei subsp. nov.</title>
        <authorList>
            <person name="Machado R.A.R."/>
            <person name="Wuthrich D."/>
            <person name="Kuhnert P."/>
            <person name="Arce C.C.M."/>
            <person name="Thonen L."/>
            <person name="Ruiz C."/>
            <person name="Zhang X."/>
            <person name="Robert C.A.M."/>
            <person name="Karimi J."/>
            <person name="Kamali S."/>
            <person name="Ma J."/>
            <person name="Bruggmann R."/>
            <person name="Erb M."/>
        </authorList>
    </citation>
    <scope>NUCLEOTIDE SEQUENCE [LARGE SCALE GENOMIC DNA]</scope>
    <source>
        <strain evidence="4 5">LJ24-63</strain>
    </source>
</reference>
<dbReference type="SUPFAM" id="SSF53474">
    <property type="entry name" value="alpha/beta-Hydrolases"/>
    <property type="match status" value="1"/>
</dbReference>
<comment type="caution">
    <text evidence="4">The sequence shown here is derived from an EMBL/GenBank/DDBJ whole genome shotgun (WGS) entry which is preliminary data.</text>
</comment>
<dbReference type="EMBL" id="NSCM01000004">
    <property type="protein sequence ID" value="RAX13770.1"/>
    <property type="molecule type" value="Genomic_DNA"/>
</dbReference>
<dbReference type="InterPro" id="IPR029063">
    <property type="entry name" value="SAM-dependent_MTases_sf"/>
</dbReference>
<dbReference type="Pfam" id="PF18563">
    <property type="entry name" value="TubC_N"/>
    <property type="match status" value="1"/>
</dbReference>
<dbReference type="Proteomes" id="UP000250919">
    <property type="component" value="Unassembled WGS sequence"/>
</dbReference>
<accession>A0A329XCQ4</accession>
<dbReference type="Proteomes" id="UP000466619">
    <property type="component" value="Unassembled WGS sequence"/>
</dbReference>
<reference evidence="3 6" key="3">
    <citation type="submission" date="2019-12" db="EMBL/GenBank/DDBJ databases">
        <title>Engineering Photorhabdus to improve their lethality against agricultural pests.</title>
        <authorList>
            <person name="Machado R.A.R."/>
        </authorList>
    </citation>
    <scope>NUCLEOTIDE SEQUENCE [LARGE SCALE GENOMIC DNA]</scope>
    <source>
        <strain evidence="3 6">M-CN4</strain>
    </source>
</reference>
<feature type="domain" description="TubC N-terminal docking" evidence="2">
    <location>
        <begin position="16"/>
        <end position="66"/>
    </location>
</feature>
<dbReference type="InterPro" id="IPR044894">
    <property type="entry name" value="TubC_N_sf"/>
</dbReference>
<dbReference type="EMBL" id="WSFC01000009">
    <property type="protein sequence ID" value="NDL02832.1"/>
    <property type="molecule type" value="Genomic_DNA"/>
</dbReference>
<feature type="domain" description="Thioesterase" evidence="1">
    <location>
        <begin position="83"/>
        <end position="294"/>
    </location>
</feature>
<gene>
    <name evidence="4" type="ORF">CKY02_04775</name>
    <name evidence="3" type="ORF">GPY48_06030</name>
</gene>
<dbReference type="SUPFAM" id="SSF53335">
    <property type="entry name" value="S-adenosyl-L-methionine-dependent methyltransferases"/>
    <property type="match status" value="1"/>
</dbReference>
<dbReference type="Gene3D" id="1.10.10.1830">
    <property type="entry name" value="Non-ribosomal peptide synthase, adenylation domain"/>
    <property type="match status" value="1"/>
</dbReference>
<dbReference type="InterPro" id="IPR041464">
    <property type="entry name" value="TubC_N"/>
</dbReference>
<dbReference type="Gene3D" id="3.40.50.150">
    <property type="entry name" value="Vaccinia Virus protein VP39"/>
    <property type="match status" value="1"/>
</dbReference>
<evidence type="ECO:0000313" key="3">
    <source>
        <dbReference type="EMBL" id="NDL02832.1"/>
    </source>
</evidence>
<protein>
    <submittedName>
        <fullName evidence="4">Uncharacterized protein</fullName>
    </submittedName>
</protein>
<reference evidence="4" key="1">
    <citation type="submission" date="2017-08" db="EMBL/GenBank/DDBJ databases">
        <authorList>
            <person name="de Groot N.N."/>
        </authorList>
    </citation>
    <scope>NUCLEOTIDE SEQUENCE</scope>
    <source>
        <strain evidence="4">LJ24-63</strain>
    </source>
</reference>
<dbReference type="AlphaFoldDB" id="A0A329XCQ4"/>
<dbReference type="Gene3D" id="3.40.50.1820">
    <property type="entry name" value="alpha/beta hydrolase"/>
    <property type="match status" value="1"/>
</dbReference>
<name>A0A329XCQ4_9GAMM</name>
<evidence type="ECO:0000259" key="2">
    <source>
        <dbReference type="Pfam" id="PF18563"/>
    </source>
</evidence>
<dbReference type="InterPro" id="IPR029058">
    <property type="entry name" value="AB_hydrolase_fold"/>
</dbReference>
<dbReference type="InterPro" id="IPR001031">
    <property type="entry name" value="Thioesterase"/>
</dbReference>
<dbReference type="RefSeq" id="WP_112894428.1">
    <property type="nucleotide sequence ID" value="NZ_CAWNYH010000004.1"/>
</dbReference>
<proteinExistence type="predicted"/>
<keyword evidence="6" id="KW-1185">Reference proteome</keyword>
<evidence type="ECO:0000313" key="5">
    <source>
        <dbReference type="Proteomes" id="UP000250919"/>
    </source>
</evidence>
<dbReference type="Pfam" id="PF00975">
    <property type="entry name" value="Thioesterase"/>
    <property type="match status" value="1"/>
</dbReference>